<comment type="subcellular location">
    <subcellularLocation>
        <location evidence="1">Membrane</location>
        <topology evidence="1">Multi-pass membrane protein</topology>
    </subcellularLocation>
</comment>
<dbReference type="OrthoDB" id="9789527at2"/>
<feature type="transmembrane region" description="Helical" evidence="6">
    <location>
        <begin position="27"/>
        <end position="50"/>
    </location>
</feature>
<feature type="transmembrane region" description="Helical" evidence="6">
    <location>
        <begin position="388"/>
        <end position="410"/>
    </location>
</feature>
<dbReference type="Pfam" id="PF01554">
    <property type="entry name" value="MatE"/>
    <property type="match status" value="2"/>
</dbReference>
<dbReference type="AlphaFoldDB" id="A0A3N5Y2B2"/>
<dbReference type="Proteomes" id="UP000275281">
    <property type="component" value="Unassembled WGS sequence"/>
</dbReference>
<evidence type="ECO:0000256" key="1">
    <source>
        <dbReference type="ARBA" id="ARBA00004141"/>
    </source>
</evidence>
<evidence type="ECO:0000313" key="7">
    <source>
        <dbReference type="EMBL" id="RPJ66816.1"/>
    </source>
</evidence>
<feature type="transmembrane region" description="Helical" evidence="6">
    <location>
        <begin position="144"/>
        <end position="166"/>
    </location>
</feature>
<feature type="transmembrane region" description="Helical" evidence="6">
    <location>
        <begin position="332"/>
        <end position="350"/>
    </location>
</feature>
<keyword evidence="5 6" id="KW-0472">Membrane</keyword>
<gene>
    <name evidence="7" type="ORF">DRW07_10460</name>
</gene>
<evidence type="ECO:0000256" key="5">
    <source>
        <dbReference type="ARBA" id="ARBA00023136"/>
    </source>
</evidence>
<dbReference type="GO" id="GO:0005886">
    <property type="term" value="C:plasma membrane"/>
    <property type="evidence" value="ECO:0007669"/>
    <property type="project" value="TreeGrafter"/>
</dbReference>
<feature type="transmembrane region" description="Helical" evidence="6">
    <location>
        <begin position="291"/>
        <end position="312"/>
    </location>
</feature>
<proteinExistence type="inferred from homology"/>
<dbReference type="GO" id="GO:0015297">
    <property type="term" value="F:antiporter activity"/>
    <property type="evidence" value="ECO:0007669"/>
    <property type="project" value="InterPro"/>
</dbReference>
<evidence type="ECO:0000256" key="3">
    <source>
        <dbReference type="ARBA" id="ARBA00022692"/>
    </source>
</evidence>
<reference evidence="7 8" key="1">
    <citation type="submission" date="2018-11" db="EMBL/GenBank/DDBJ databases">
        <authorList>
            <person name="Ye M.-Q."/>
            <person name="Du Z.-J."/>
        </authorList>
    </citation>
    <scope>NUCLEOTIDE SEQUENCE [LARGE SCALE GENOMIC DNA]</scope>
    <source>
        <strain evidence="7 8">U0105</strain>
    </source>
</reference>
<protein>
    <submittedName>
        <fullName evidence="7">MATE family efflux transporter</fullName>
    </submittedName>
</protein>
<feature type="transmembrane region" description="Helical" evidence="6">
    <location>
        <begin position="113"/>
        <end position="137"/>
    </location>
</feature>
<dbReference type="InterPro" id="IPR044644">
    <property type="entry name" value="DinF-like"/>
</dbReference>
<sequence>MVLANITTPLVGLVDTAVLGRMDAPSALAGASIGALIITQIVWICGFLRMSTTGLSAQAYGAQSKQEQAKVLYQGVFIGLLLAAVLLLLHRYIFNAGLHLSELSGEAKLAAEAYFTTRIWGLPAAMTNLALVGWMIGRHLTRQVLYIQITGNLLNAGLNIAFVYGLGWQVEGVAFATVLAEYTLMLLSILVCRRHIQGAGVERTWFSMKALKNVLSLNTSMFLRNLVLQICLAFLTLQGARYGVTAAAVNAIVLQFFALIALGLDGIAFGVEAMVGKAAGRKASAMLRTDILVGVFWSGLIACIYAFVFAIAGDSIAALLTEHHNVLNALSAYSLVIILLPLIGHWCFLFDGVAIGLTQASAMRNTMFVSAVAGFFPVWWFFKDSGNIALWYAMLSFLALRGLTLGVSIVRRYLL</sequence>
<evidence type="ECO:0000313" key="8">
    <source>
        <dbReference type="Proteomes" id="UP000275281"/>
    </source>
</evidence>
<keyword evidence="4 6" id="KW-1133">Transmembrane helix</keyword>
<dbReference type="PANTHER" id="PTHR42893:SF46">
    <property type="entry name" value="PROTEIN DETOXIFICATION 44, CHLOROPLASTIC"/>
    <property type="match status" value="1"/>
</dbReference>
<evidence type="ECO:0000256" key="2">
    <source>
        <dbReference type="ARBA" id="ARBA00010199"/>
    </source>
</evidence>
<keyword evidence="8" id="KW-1185">Reference proteome</keyword>
<comment type="similarity">
    <text evidence="2">Belongs to the multi antimicrobial extrusion (MATE) (TC 2.A.66.1) family.</text>
</comment>
<keyword evidence="3 6" id="KW-0812">Transmembrane</keyword>
<accession>A0A3N5Y2B2</accession>
<dbReference type="InterPro" id="IPR002528">
    <property type="entry name" value="MATE_fam"/>
</dbReference>
<dbReference type="CDD" id="cd13136">
    <property type="entry name" value="MATE_DinF_like"/>
    <property type="match status" value="1"/>
</dbReference>
<dbReference type="NCBIfam" id="TIGR00797">
    <property type="entry name" value="matE"/>
    <property type="match status" value="1"/>
</dbReference>
<comment type="caution">
    <text evidence="7">The sequence shown here is derived from an EMBL/GenBank/DDBJ whole genome shotgun (WGS) entry which is preliminary data.</text>
</comment>
<feature type="transmembrane region" description="Helical" evidence="6">
    <location>
        <begin position="213"/>
        <end position="235"/>
    </location>
</feature>
<name>A0A3N5Y2B2_9ALTE</name>
<dbReference type="PANTHER" id="PTHR42893">
    <property type="entry name" value="PROTEIN DETOXIFICATION 44, CHLOROPLASTIC-RELATED"/>
    <property type="match status" value="1"/>
</dbReference>
<evidence type="ECO:0000256" key="6">
    <source>
        <dbReference type="SAM" id="Phobius"/>
    </source>
</evidence>
<feature type="transmembrane region" description="Helical" evidence="6">
    <location>
        <begin position="71"/>
        <end position="93"/>
    </location>
</feature>
<organism evidence="7 8">
    <name type="scientific">Alteromonas sediminis</name>
    <dbReference type="NCBI Taxonomy" id="2259342"/>
    <lineage>
        <taxon>Bacteria</taxon>
        <taxon>Pseudomonadati</taxon>
        <taxon>Pseudomonadota</taxon>
        <taxon>Gammaproteobacteria</taxon>
        <taxon>Alteromonadales</taxon>
        <taxon>Alteromonadaceae</taxon>
        <taxon>Alteromonas/Salinimonas group</taxon>
        <taxon>Alteromonas</taxon>
    </lineage>
</organism>
<feature type="transmembrane region" description="Helical" evidence="6">
    <location>
        <begin position="247"/>
        <end position="271"/>
    </location>
</feature>
<feature type="transmembrane region" description="Helical" evidence="6">
    <location>
        <begin position="172"/>
        <end position="192"/>
    </location>
</feature>
<feature type="transmembrane region" description="Helical" evidence="6">
    <location>
        <begin position="362"/>
        <end position="382"/>
    </location>
</feature>
<dbReference type="EMBL" id="RPOK01000003">
    <property type="protein sequence ID" value="RPJ66816.1"/>
    <property type="molecule type" value="Genomic_DNA"/>
</dbReference>
<dbReference type="GO" id="GO:0042910">
    <property type="term" value="F:xenobiotic transmembrane transporter activity"/>
    <property type="evidence" value="ECO:0007669"/>
    <property type="project" value="InterPro"/>
</dbReference>
<evidence type="ECO:0000256" key="4">
    <source>
        <dbReference type="ARBA" id="ARBA00022989"/>
    </source>
</evidence>